<keyword evidence="1" id="KW-0934">Plastid</keyword>
<dbReference type="OrthoDB" id="2020502at2759"/>
<dbReference type="Gene3D" id="1.10.20.60">
    <property type="entry name" value="Glu-tRNAGln amidotransferase C subunit, N-terminal domain"/>
    <property type="match status" value="1"/>
</dbReference>
<dbReference type="Gramene" id="Pp3c2_33430V3.2">
    <property type="protein sequence ID" value="Pp3c2_33430V3.2"/>
    <property type="gene ID" value="Pp3c2_33430"/>
</dbReference>
<gene>
    <name evidence="3" type="primary">LOC112278918</name>
    <name evidence="1" type="synonym">GATC</name>
    <name evidence="2" type="ORF">PHYPA_003591</name>
</gene>
<dbReference type="EnsemblPlants" id="Pp3c2_33430V3.2">
    <property type="protein sequence ID" value="Pp3c2_33430V3.2"/>
    <property type="gene ID" value="Pp3c2_33430"/>
</dbReference>
<dbReference type="Proteomes" id="UP000006727">
    <property type="component" value="Chromosome 2"/>
</dbReference>
<dbReference type="GO" id="GO:0009507">
    <property type="term" value="C:chloroplast"/>
    <property type="evidence" value="ECO:0007669"/>
    <property type="project" value="UniProtKB-SubCell"/>
</dbReference>
<sequence length="139" mass="15535">MSAMAARVQSSCKMLPCMSRLHSIYLSSRRVTFTACSASKVDPPNVSVLCEKARLTLTAEEVKDFEPQIGRIVDWFAQLQDIDLDNVPPAIRVGEIDPTKTLRPDMAQLFPDREAMLASAPDRDGPFLKVPKIMKENQE</sequence>
<comment type="subunit">
    <text evidence="1">Subunit of the heterotrimeric GatCAB amidotransferase (AdT) complex, composed of A, B and C subunits.</text>
</comment>
<accession>A0A2K1L437</accession>
<dbReference type="RefSeq" id="XP_024368601.1">
    <property type="nucleotide sequence ID" value="XM_024512833.2"/>
</dbReference>
<dbReference type="GO" id="GO:0030956">
    <property type="term" value="C:glutamyl-tRNA(Gln) amidotransferase complex"/>
    <property type="evidence" value="ECO:0000318"/>
    <property type="project" value="GO_Central"/>
</dbReference>
<comment type="catalytic activity">
    <reaction evidence="1">
        <text>L-glutamyl-tRNA(Gln) + L-glutamine + ATP + H2O = L-glutaminyl-tRNA(Gln) + L-glutamate + ADP + phosphate + H(+)</text>
        <dbReference type="Rhea" id="RHEA:17521"/>
        <dbReference type="Rhea" id="RHEA-COMP:9681"/>
        <dbReference type="Rhea" id="RHEA-COMP:9684"/>
        <dbReference type="ChEBI" id="CHEBI:15377"/>
        <dbReference type="ChEBI" id="CHEBI:15378"/>
        <dbReference type="ChEBI" id="CHEBI:29985"/>
        <dbReference type="ChEBI" id="CHEBI:30616"/>
        <dbReference type="ChEBI" id="CHEBI:43474"/>
        <dbReference type="ChEBI" id="CHEBI:58359"/>
        <dbReference type="ChEBI" id="CHEBI:78520"/>
        <dbReference type="ChEBI" id="CHEBI:78521"/>
        <dbReference type="ChEBI" id="CHEBI:456216"/>
    </reaction>
</comment>
<comment type="similarity">
    <text evidence="1">Belongs to the GatC family.</text>
</comment>
<dbReference type="GeneID" id="112278918"/>
<evidence type="ECO:0000313" key="4">
    <source>
        <dbReference type="Proteomes" id="UP000006727"/>
    </source>
</evidence>
<dbReference type="EMBL" id="ABEU02000002">
    <property type="protein sequence ID" value="PNR60798.1"/>
    <property type="molecule type" value="Genomic_DNA"/>
</dbReference>
<comment type="function">
    <text evidence="1">Allows the formation of correctly charged Gln-tRNA(Gln) through the transamidation of misacylated Glu-tRNA(Gln) in chloroplasts and mitochondria. The reaction takes place in the presence of glutamine and ATP through an activated gamma-phospho-Glu-tRNA(Gln).</text>
</comment>
<dbReference type="EnsemblPlants" id="Pp3c2_33430V3.1">
    <property type="protein sequence ID" value="Pp3c2_33430V3.1"/>
    <property type="gene ID" value="Pp3c2_33430"/>
</dbReference>
<reference evidence="2 4" key="2">
    <citation type="journal article" date="2018" name="Plant J.">
        <title>The Physcomitrella patens chromosome-scale assembly reveals moss genome structure and evolution.</title>
        <authorList>
            <person name="Lang D."/>
            <person name="Ullrich K.K."/>
            <person name="Murat F."/>
            <person name="Fuchs J."/>
            <person name="Jenkins J."/>
            <person name="Haas F.B."/>
            <person name="Piednoel M."/>
            <person name="Gundlach H."/>
            <person name="Van Bel M."/>
            <person name="Meyberg R."/>
            <person name="Vives C."/>
            <person name="Morata J."/>
            <person name="Symeonidi A."/>
            <person name="Hiss M."/>
            <person name="Muchero W."/>
            <person name="Kamisugi Y."/>
            <person name="Saleh O."/>
            <person name="Blanc G."/>
            <person name="Decker E.L."/>
            <person name="van Gessel N."/>
            <person name="Grimwood J."/>
            <person name="Hayes R.D."/>
            <person name="Graham S.W."/>
            <person name="Gunter L.E."/>
            <person name="McDaniel S.F."/>
            <person name="Hoernstein S.N.W."/>
            <person name="Larsson A."/>
            <person name="Li F.W."/>
            <person name="Perroud P.F."/>
            <person name="Phillips J."/>
            <person name="Ranjan P."/>
            <person name="Rokshar D.S."/>
            <person name="Rothfels C.J."/>
            <person name="Schneider L."/>
            <person name="Shu S."/>
            <person name="Stevenson D.W."/>
            <person name="Thummler F."/>
            <person name="Tillich M."/>
            <person name="Villarreal Aguilar J.C."/>
            <person name="Widiez T."/>
            <person name="Wong G.K."/>
            <person name="Wymore A."/>
            <person name="Zhang Y."/>
            <person name="Zimmer A.D."/>
            <person name="Quatrano R.S."/>
            <person name="Mayer K.F.X."/>
            <person name="Goodstein D."/>
            <person name="Casacuberta J.M."/>
            <person name="Vandepoele K."/>
            <person name="Reski R."/>
            <person name="Cuming A.C."/>
            <person name="Tuskan G.A."/>
            <person name="Maumus F."/>
            <person name="Salse J."/>
            <person name="Schmutz J."/>
            <person name="Rensing S.A."/>
        </authorList>
    </citation>
    <scope>NUCLEOTIDE SEQUENCE [LARGE SCALE GENOMIC DNA]</scope>
    <source>
        <strain evidence="3 4">cv. Gransden 2004</strain>
    </source>
</reference>
<dbReference type="Gramene" id="Pp3c2_33430V3.1">
    <property type="protein sequence ID" value="Pp3c2_33430V3.1"/>
    <property type="gene ID" value="Pp3c2_33430"/>
</dbReference>
<keyword evidence="1" id="KW-0067">ATP-binding</keyword>
<dbReference type="GO" id="GO:0032543">
    <property type="term" value="P:mitochondrial translation"/>
    <property type="evidence" value="ECO:0000318"/>
    <property type="project" value="GO_Central"/>
</dbReference>
<evidence type="ECO:0000313" key="2">
    <source>
        <dbReference type="EMBL" id="PNR60798.1"/>
    </source>
</evidence>
<name>A0A2K1L437_PHYPA</name>
<reference evidence="3" key="3">
    <citation type="submission" date="2020-12" db="UniProtKB">
        <authorList>
            <consortium name="EnsemblPlants"/>
        </authorList>
    </citation>
    <scope>IDENTIFICATION</scope>
</reference>
<evidence type="ECO:0000313" key="3">
    <source>
        <dbReference type="EnsemblPlants" id="Pp3c2_33430V3.1"/>
    </source>
</evidence>
<dbReference type="InterPro" id="IPR003837">
    <property type="entry name" value="GatC"/>
</dbReference>
<dbReference type="PaxDb" id="3218-PP1S265_32V6.2"/>
<dbReference type="Pfam" id="PF02686">
    <property type="entry name" value="GatC"/>
    <property type="match status" value="1"/>
</dbReference>
<dbReference type="EC" id="6.3.5.-" evidence="1"/>
<keyword evidence="1" id="KW-0496">Mitochondrion</keyword>
<keyword evidence="1" id="KW-0648">Protein biosynthesis</keyword>
<keyword evidence="1" id="KW-0547">Nucleotide-binding</keyword>
<keyword evidence="1" id="KW-0436">Ligase</keyword>
<dbReference type="AlphaFoldDB" id="A0A2K1L437"/>
<dbReference type="GO" id="GO:0005524">
    <property type="term" value="F:ATP binding"/>
    <property type="evidence" value="ECO:0007669"/>
    <property type="project" value="UniProtKB-KW"/>
</dbReference>
<comment type="subcellular location">
    <subcellularLocation>
        <location evidence="1">Mitochondrion</location>
    </subcellularLocation>
    <subcellularLocation>
        <location evidence="1">Plastid</location>
        <location evidence="1">Chloroplast</location>
    </subcellularLocation>
</comment>
<proteinExistence type="inferred from homology"/>
<dbReference type="GO" id="GO:0006450">
    <property type="term" value="P:regulation of translational fidelity"/>
    <property type="evidence" value="ECO:0007669"/>
    <property type="project" value="InterPro"/>
</dbReference>
<dbReference type="HAMAP" id="MF_00122">
    <property type="entry name" value="GatC"/>
    <property type="match status" value="1"/>
</dbReference>
<dbReference type="GO" id="GO:0050567">
    <property type="term" value="F:glutaminyl-tRNA synthase (glutamine-hydrolyzing) activity"/>
    <property type="evidence" value="ECO:0007669"/>
    <property type="project" value="UniProtKB-UniRule"/>
</dbReference>
<dbReference type="RefSeq" id="XP_024368602.1">
    <property type="nucleotide sequence ID" value="XM_024512834.2"/>
</dbReference>
<dbReference type="EnsemblPlants" id="Pp3c2_33430V3.3">
    <property type="protein sequence ID" value="Pp3c2_33430V3.3"/>
    <property type="gene ID" value="Pp3c2_33430"/>
</dbReference>
<protein>
    <recommendedName>
        <fullName evidence="1">Glutamyl-tRNA(Gln) amidotransferase subunit C, chloroplastic/mitochondrial</fullName>
        <shortName evidence="1">Glu-AdT subunit C</shortName>
        <ecNumber evidence="1">6.3.5.-</ecNumber>
    </recommendedName>
</protein>
<organism evidence="2">
    <name type="scientific">Physcomitrium patens</name>
    <name type="common">Spreading-leaved earth moss</name>
    <name type="synonym">Physcomitrella patens</name>
    <dbReference type="NCBI Taxonomy" id="3218"/>
    <lineage>
        <taxon>Eukaryota</taxon>
        <taxon>Viridiplantae</taxon>
        <taxon>Streptophyta</taxon>
        <taxon>Embryophyta</taxon>
        <taxon>Bryophyta</taxon>
        <taxon>Bryophytina</taxon>
        <taxon>Bryopsida</taxon>
        <taxon>Funariidae</taxon>
        <taxon>Funariales</taxon>
        <taxon>Funariaceae</taxon>
        <taxon>Physcomitrium</taxon>
    </lineage>
</organism>
<dbReference type="STRING" id="3218.A0A2K1L437"/>
<dbReference type="OMA" id="KPTRTAN"/>
<dbReference type="InterPro" id="IPR036113">
    <property type="entry name" value="Asp/Glu-ADT_sf_sub_c"/>
</dbReference>
<keyword evidence="4" id="KW-1185">Reference proteome</keyword>
<dbReference type="PANTHER" id="PTHR15004">
    <property type="entry name" value="GLUTAMYL-TRNA(GLN) AMIDOTRANSFERASE SUBUNIT C, MITOCHONDRIAL"/>
    <property type="match status" value="1"/>
</dbReference>
<reference evidence="2 4" key="1">
    <citation type="journal article" date="2008" name="Science">
        <title>The Physcomitrella genome reveals evolutionary insights into the conquest of land by plants.</title>
        <authorList>
            <person name="Rensing S."/>
            <person name="Lang D."/>
            <person name="Zimmer A."/>
            <person name="Terry A."/>
            <person name="Salamov A."/>
            <person name="Shapiro H."/>
            <person name="Nishiyama T."/>
            <person name="Perroud P.-F."/>
            <person name="Lindquist E."/>
            <person name="Kamisugi Y."/>
            <person name="Tanahashi T."/>
            <person name="Sakakibara K."/>
            <person name="Fujita T."/>
            <person name="Oishi K."/>
            <person name="Shin-I T."/>
            <person name="Kuroki Y."/>
            <person name="Toyoda A."/>
            <person name="Suzuki Y."/>
            <person name="Hashimoto A."/>
            <person name="Yamaguchi K."/>
            <person name="Sugano A."/>
            <person name="Kohara Y."/>
            <person name="Fujiyama A."/>
            <person name="Anterola A."/>
            <person name="Aoki S."/>
            <person name="Ashton N."/>
            <person name="Barbazuk W.B."/>
            <person name="Barker E."/>
            <person name="Bennetzen J."/>
            <person name="Bezanilla M."/>
            <person name="Blankenship R."/>
            <person name="Cho S.H."/>
            <person name="Dutcher S."/>
            <person name="Estelle M."/>
            <person name="Fawcett J.A."/>
            <person name="Gundlach H."/>
            <person name="Hanada K."/>
            <person name="Heyl A."/>
            <person name="Hicks K.A."/>
            <person name="Hugh J."/>
            <person name="Lohr M."/>
            <person name="Mayer K."/>
            <person name="Melkozernov A."/>
            <person name="Murata T."/>
            <person name="Nelson D."/>
            <person name="Pils B."/>
            <person name="Prigge M."/>
            <person name="Reiss B."/>
            <person name="Renner T."/>
            <person name="Rombauts S."/>
            <person name="Rushton P."/>
            <person name="Sanderfoot A."/>
            <person name="Schween G."/>
            <person name="Shiu S.-H."/>
            <person name="Stueber K."/>
            <person name="Theodoulou F.L."/>
            <person name="Tu H."/>
            <person name="Van de Peer Y."/>
            <person name="Verrier P.J."/>
            <person name="Waters E."/>
            <person name="Wood A."/>
            <person name="Yang L."/>
            <person name="Cove D."/>
            <person name="Cuming A."/>
            <person name="Hasebe M."/>
            <person name="Lucas S."/>
            <person name="Mishler D.B."/>
            <person name="Reski R."/>
            <person name="Grigoriev I."/>
            <person name="Quatrano R.S."/>
            <person name="Boore J.L."/>
        </authorList>
    </citation>
    <scope>NUCLEOTIDE SEQUENCE [LARGE SCALE GENOMIC DNA]</scope>
    <source>
        <strain evidence="3 4">cv. Gransden 2004</strain>
    </source>
</reference>
<dbReference type="GO" id="GO:0005739">
    <property type="term" value="C:mitochondrion"/>
    <property type="evidence" value="ECO:0000318"/>
    <property type="project" value="GO_Central"/>
</dbReference>
<dbReference type="Gramene" id="Pp3c2_33430V3.3">
    <property type="protein sequence ID" value="Pp3c2_33430V3.3"/>
    <property type="gene ID" value="Pp3c2_33430"/>
</dbReference>
<dbReference type="PANTHER" id="PTHR15004:SF0">
    <property type="entry name" value="GLUTAMYL-TRNA(GLN) AMIDOTRANSFERASE SUBUNIT C, MITOCHONDRIAL"/>
    <property type="match status" value="1"/>
</dbReference>
<dbReference type="NCBIfam" id="TIGR00135">
    <property type="entry name" value="gatC"/>
    <property type="match status" value="1"/>
</dbReference>
<keyword evidence="1" id="KW-0150">Chloroplast</keyword>
<dbReference type="GO" id="GO:0070681">
    <property type="term" value="P:glutaminyl-tRNAGln biosynthesis via transamidation"/>
    <property type="evidence" value="ECO:0000318"/>
    <property type="project" value="GO_Central"/>
</dbReference>
<dbReference type="SUPFAM" id="SSF141000">
    <property type="entry name" value="Glu-tRNAGln amidotransferase C subunit"/>
    <property type="match status" value="1"/>
</dbReference>
<evidence type="ECO:0000256" key="1">
    <source>
        <dbReference type="HAMAP-Rule" id="MF_03149"/>
    </source>
</evidence>